<dbReference type="GO" id="GO:0005737">
    <property type="term" value="C:cytoplasm"/>
    <property type="evidence" value="ECO:0007669"/>
    <property type="project" value="TreeGrafter"/>
</dbReference>
<dbReference type="AlphaFoldDB" id="C1E3R5"/>
<dbReference type="RefSeq" id="XP_002501340.1">
    <property type="nucleotide sequence ID" value="XM_002501294.1"/>
</dbReference>
<sequence length="226" mass="24736">LGEIAVLKKLESPNIIRLFNVVDHPDAPTVSLVLEYAPGGDLRTYIGRGHLDTDGKPRPGIDPERMWSWSRDVVNGMAYMHRAGVIHRDIKPENVLIGVDSSAKIGDFGSAVIVDPGRHGSDVMTDQVGSPAYMSPECAGGDPYHGFRSDIYSLGATLYHCLFGRVPHEAPNAAMLFEMVASAGEVDLMPRGRALDPALTSLLRKCLARDPHRRATARQLLEDEWL</sequence>
<dbReference type="InterPro" id="IPR008271">
    <property type="entry name" value="Ser/Thr_kinase_AS"/>
</dbReference>
<evidence type="ECO:0000259" key="1">
    <source>
        <dbReference type="PROSITE" id="PS50011"/>
    </source>
</evidence>
<feature type="non-terminal residue" evidence="2">
    <location>
        <position position="1"/>
    </location>
</feature>
<dbReference type="STRING" id="296587.C1E3R5"/>
<dbReference type="Proteomes" id="UP000002009">
    <property type="component" value="Chromosome 4"/>
</dbReference>
<dbReference type="GeneID" id="8243010"/>
<evidence type="ECO:0000313" key="2">
    <source>
        <dbReference type="EMBL" id="ACO62598.1"/>
    </source>
</evidence>
<accession>C1E3R5</accession>
<name>C1E3R5_MICCC</name>
<dbReference type="PROSITE" id="PS00108">
    <property type="entry name" value="PROTEIN_KINASE_ST"/>
    <property type="match status" value="1"/>
</dbReference>
<dbReference type="SUPFAM" id="SSF56112">
    <property type="entry name" value="Protein kinase-like (PK-like)"/>
    <property type="match status" value="1"/>
</dbReference>
<organism evidence="2 3">
    <name type="scientific">Micromonas commoda (strain RCC299 / NOUM17 / CCMP2709)</name>
    <name type="common">Picoplanktonic green alga</name>
    <dbReference type="NCBI Taxonomy" id="296587"/>
    <lineage>
        <taxon>Eukaryota</taxon>
        <taxon>Viridiplantae</taxon>
        <taxon>Chlorophyta</taxon>
        <taxon>Mamiellophyceae</taxon>
        <taxon>Mamiellales</taxon>
        <taxon>Mamiellaceae</taxon>
        <taxon>Micromonas</taxon>
    </lineage>
</organism>
<gene>
    <name evidence="2" type="ORF">MICPUN_71523</name>
</gene>
<dbReference type="InterPro" id="IPR000719">
    <property type="entry name" value="Prot_kinase_dom"/>
</dbReference>
<dbReference type="PIRSF" id="PIRSF000654">
    <property type="entry name" value="Integrin-linked_kinase"/>
    <property type="match status" value="1"/>
</dbReference>
<dbReference type="Pfam" id="PF00069">
    <property type="entry name" value="Pkinase"/>
    <property type="match status" value="1"/>
</dbReference>
<dbReference type="GO" id="GO:0005524">
    <property type="term" value="F:ATP binding"/>
    <property type="evidence" value="ECO:0007669"/>
    <property type="project" value="InterPro"/>
</dbReference>
<feature type="domain" description="Protein kinase" evidence="1">
    <location>
        <begin position="1"/>
        <end position="226"/>
    </location>
</feature>
<keyword evidence="3" id="KW-1185">Reference proteome</keyword>
<dbReference type="EMBL" id="CP001325">
    <property type="protein sequence ID" value="ACO62598.1"/>
    <property type="molecule type" value="Genomic_DNA"/>
</dbReference>
<reference evidence="2 3" key="1">
    <citation type="journal article" date="2009" name="Science">
        <title>Green evolution and dynamic adaptations revealed by genomes of the marine picoeukaryotes Micromonas.</title>
        <authorList>
            <person name="Worden A.Z."/>
            <person name="Lee J.H."/>
            <person name="Mock T."/>
            <person name="Rouze P."/>
            <person name="Simmons M.P."/>
            <person name="Aerts A.L."/>
            <person name="Allen A.E."/>
            <person name="Cuvelier M.L."/>
            <person name="Derelle E."/>
            <person name="Everett M.V."/>
            <person name="Foulon E."/>
            <person name="Grimwood J."/>
            <person name="Gundlach H."/>
            <person name="Henrissat B."/>
            <person name="Napoli C."/>
            <person name="McDonald S.M."/>
            <person name="Parker M.S."/>
            <person name="Rombauts S."/>
            <person name="Salamov A."/>
            <person name="Von Dassow P."/>
            <person name="Badger J.H."/>
            <person name="Coutinho P.M."/>
            <person name="Demir E."/>
            <person name="Dubchak I."/>
            <person name="Gentemann C."/>
            <person name="Eikrem W."/>
            <person name="Gready J.E."/>
            <person name="John U."/>
            <person name="Lanier W."/>
            <person name="Lindquist E.A."/>
            <person name="Lucas S."/>
            <person name="Mayer K.F."/>
            <person name="Moreau H."/>
            <person name="Not F."/>
            <person name="Otillar R."/>
            <person name="Panaud O."/>
            <person name="Pangilinan J."/>
            <person name="Paulsen I."/>
            <person name="Piegu B."/>
            <person name="Poliakov A."/>
            <person name="Robbens S."/>
            <person name="Schmutz J."/>
            <person name="Toulza E."/>
            <person name="Wyss T."/>
            <person name="Zelensky A."/>
            <person name="Zhou K."/>
            <person name="Armbrust E.V."/>
            <person name="Bhattacharya D."/>
            <person name="Goodenough U.W."/>
            <person name="Van de Peer Y."/>
            <person name="Grigoriev I.V."/>
        </authorList>
    </citation>
    <scope>NUCLEOTIDE SEQUENCE [LARGE SCALE GENOMIC DNA]</scope>
    <source>
        <strain evidence="3">RCC299 / NOUM17</strain>
    </source>
</reference>
<dbReference type="GO" id="GO:0004674">
    <property type="term" value="F:protein serine/threonine kinase activity"/>
    <property type="evidence" value="ECO:0007669"/>
    <property type="project" value="InterPro"/>
</dbReference>
<dbReference type="SMART" id="SM00220">
    <property type="entry name" value="S_TKc"/>
    <property type="match status" value="1"/>
</dbReference>
<proteinExistence type="predicted"/>
<dbReference type="Gene3D" id="1.10.510.10">
    <property type="entry name" value="Transferase(Phosphotransferase) domain 1"/>
    <property type="match status" value="1"/>
</dbReference>
<dbReference type="KEGG" id="mis:MICPUN_71523"/>
<protein>
    <recommendedName>
        <fullName evidence="1">Protein kinase domain-containing protein</fullName>
    </recommendedName>
</protein>
<dbReference type="InterPro" id="IPR045269">
    <property type="entry name" value="Atg1-like"/>
</dbReference>
<dbReference type="InterPro" id="IPR011009">
    <property type="entry name" value="Kinase-like_dom_sf"/>
</dbReference>
<dbReference type="PANTHER" id="PTHR24348">
    <property type="entry name" value="SERINE/THREONINE-PROTEIN KINASE UNC-51-RELATED"/>
    <property type="match status" value="1"/>
</dbReference>
<dbReference type="OrthoDB" id="8693905at2759"/>
<dbReference type="OMA" id="CVEDNEM"/>
<dbReference type="eggNOG" id="KOG0585">
    <property type="taxonomic scope" value="Eukaryota"/>
</dbReference>
<evidence type="ECO:0000313" key="3">
    <source>
        <dbReference type="Proteomes" id="UP000002009"/>
    </source>
</evidence>
<dbReference type="InParanoid" id="C1E3R5"/>
<dbReference type="PROSITE" id="PS50011">
    <property type="entry name" value="PROTEIN_KINASE_DOM"/>
    <property type="match status" value="1"/>
</dbReference>
<feature type="non-terminal residue" evidence="2">
    <location>
        <position position="226"/>
    </location>
</feature>
<dbReference type="GO" id="GO:0010506">
    <property type="term" value="P:regulation of autophagy"/>
    <property type="evidence" value="ECO:0007669"/>
    <property type="project" value="InterPro"/>
</dbReference>